<keyword evidence="2" id="KW-1185">Reference proteome</keyword>
<evidence type="ECO:0000313" key="2">
    <source>
        <dbReference type="Proteomes" id="UP001566132"/>
    </source>
</evidence>
<proteinExistence type="predicted"/>
<dbReference type="AlphaFoldDB" id="A0ABD1E2K8"/>
<dbReference type="Proteomes" id="UP001566132">
    <property type="component" value="Unassembled WGS sequence"/>
</dbReference>
<dbReference type="EMBL" id="JBDJPC010000014">
    <property type="protein sequence ID" value="KAL1488575.1"/>
    <property type="molecule type" value="Genomic_DNA"/>
</dbReference>
<evidence type="ECO:0000313" key="1">
    <source>
        <dbReference type="EMBL" id="KAL1488575.1"/>
    </source>
</evidence>
<sequence length="111" mass="12127">MLVSIRRFPAAMPASPVSYEAFVSGVLATIVRNNPFRTVHEIRSKFSDVLGERDFHPERLGLGSLRRLLLRIPGMSIYGGGYWLPGQGKTAGFAPPSCGVDETETDSDLDC</sequence>
<name>A0ABD1E2K8_HYPHA</name>
<accession>A0ABD1E2K8</accession>
<reference evidence="1 2" key="1">
    <citation type="submission" date="2024-05" db="EMBL/GenBank/DDBJ databases">
        <title>Genetic variation in Jamaican populations of the coffee berry borer (Hypothenemus hampei).</title>
        <authorList>
            <person name="Errbii M."/>
            <person name="Myrie A."/>
        </authorList>
    </citation>
    <scope>NUCLEOTIDE SEQUENCE [LARGE SCALE GENOMIC DNA]</scope>
    <source>
        <strain evidence="1">JA-Hopewell-2020-01-JO</strain>
        <tissue evidence="1">Whole body</tissue>
    </source>
</reference>
<comment type="caution">
    <text evidence="1">The sequence shown here is derived from an EMBL/GenBank/DDBJ whole genome shotgun (WGS) entry which is preliminary data.</text>
</comment>
<organism evidence="1 2">
    <name type="scientific">Hypothenemus hampei</name>
    <name type="common">Coffee berry borer</name>
    <dbReference type="NCBI Taxonomy" id="57062"/>
    <lineage>
        <taxon>Eukaryota</taxon>
        <taxon>Metazoa</taxon>
        <taxon>Ecdysozoa</taxon>
        <taxon>Arthropoda</taxon>
        <taxon>Hexapoda</taxon>
        <taxon>Insecta</taxon>
        <taxon>Pterygota</taxon>
        <taxon>Neoptera</taxon>
        <taxon>Endopterygota</taxon>
        <taxon>Coleoptera</taxon>
        <taxon>Polyphaga</taxon>
        <taxon>Cucujiformia</taxon>
        <taxon>Curculionidae</taxon>
        <taxon>Scolytinae</taxon>
        <taxon>Hypothenemus</taxon>
    </lineage>
</organism>
<protein>
    <submittedName>
        <fullName evidence="1">Uncharacterized protein</fullName>
    </submittedName>
</protein>
<gene>
    <name evidence="1" type="ORF">ABEB36_015038</name>
</gene>